<keyword evidence="1" id="KW-0808">Transferase</keyword>
<accession>A0ABN0WJQ2</accession>
<dbReference type="RefSeq" id="WP_343801162.1">
    <property type="nucleotide sequence ID" value="NZ_BAAADJ010000057.1"/>
</dbReference>
<dbReference type="InterPro" id="IPR016181">
    <property type="entry name" value="Acyl_CoA_acyltransferase"/>
</dbReference>
<dbReference type="CDD" id="cd04301">
    <property type="entry name" value="NAT_SF"/>
    <property type="match status" value="1"/>
</dbReference>
<organism evidence="4 5">
    <name type="scientific">Bacillus carboniphilus</name>
    <dbReference type="NCBI Taxonomy" id="86663"/>
    <lineage>
        <taxon>Bacteria</taxon>
        <taxon>Bacillati</taxon>
        <taxon>Bacillota</taxon>
        <taxon>Bacilli</taxon>
        <taxon>Bacillales</taxon>
        <taxon>Bacillaceae</taxon>
        <taxon>Bacillus</taxon>
    </lineage>
</organism>
<reference evidence="4 5" key="1">
    <citation type="journal article" date="2019" name="Int. J. Syst. Evol. Microbiol.">
        <title>The Global Catalogue of Microorganisms (GCM) 10K type strain sequencing project: providing services to taxonomists for standard genome sequencing and annotation.</title>
        <authorList>
            <consortium name="The Broad Institute Genomics Platform"/>
            <consortium name="The Broad Institute Genome Sequencing Center for Infectious Disease"/>
            <person name="Wu L."/>
            <person name="Ma J."/>
        </authorList>
    </citation>
    <scope>NUCLEOTIDE SEQUENCE [LARGE SCALE GENOMIC DNA]</scope>
    <source>
        <strain evidence="4 5">JCM 9731</strain>
    </source>
</reference>
<sequence length="158" mass="17754">MTWLVRTAKSTDETQVLELIRLFVAEFRGKPDVQLPKSAVAVFHKLVSQSIPGTVLVAETAEGKVIGCATISVQEVIYKGGPYALLQELWVHPSYRSQSVGNRLIRAVEEYCQEQSIKRLEVCLPEESFITFNKTQNFYLRQGFEGVGPYMAKKVEGI</sequence>
<dbReference type="Pfam" id="PF00583">
    <property type="entry name" value="Acetyltransf_1"/>
    <property type="match status" value="1"/>
</dbReference>
<dbReference type="PANTHER" id="PTHR43877">
    <property type="entry name" value="AMINOALKYLPHOSPHONATE N-ACETYLTRANSFERASE-RELATED-RELATED"/>
    <property type="match status" value="1"/>
</dbReference>
<dbReference type="Proteomes" id="UP001500782">
    <property type="component" value="Unassembled WGS sequence"/>
</dbReference>
<keyword evidence="5" id="KW-1185">Reference proteome</keyword>
<gene>
    <name evidence="4" type="ORF">GCM10008967_32300</name>
</gene>
<feature type="domain" description="N-acetyltransferase" evidence="3">
    <location>
        <begin position="3"/>
        <end position="158"/>
    </location>
</feature>
<proteinExistence type="predicted"/>
<keyword evidence="2" id="KW-0012">Acyltransferase</keyword>
<evidence type="ECO:0000259" key="3">
    <source>
        <dbReference type="PROSITE" id="PS51186"/>
    </source>
</evidence>
<dbReference type="EMBL" id="BAAADJ010000057">
    <property type="protein sequence ID" value="GAA0339505.1"/>
    <property type="molecule type" value="Genomic_DNA"/>
</dbReference>
<evidence type="ECO:0000313" key="4">
    <source>
        <dbReference type="EMBL" id="GAA0339505.1"/>
    </source>
</evidence>
<evidence type="ECO:0000313" key="5">
    <source>
        <dbReference type="Proteomes" id="UP001500782"/>
    </source>
</evidence>
<dbReference type="SUPFAM" id="SSF55729">
    <property type="entry name" value="Acyl-CoA N-acyltransferases (Nat)"/>
    <property type="match status" value="1"/>
</dbReference>
<comment type="caution">
    <text evidence="4">The sequence shown here is derived from an EMBL/GenBank/DDBJ whole genome shotgun (WGS) entry which is preliminary data.</text>
</comment>
<dbReference type="InterPro" id="IPR000182">
    <property type="entry name" value="GNAT_dom"/>
</dbReference>
<evidence type="ECO:0000256" key="2">
    <source>
        <dbReference type="ARBA" id="ARBA00023315"/>
    </source>
</evidence>
<dbReference type="InterPro" id="IPR050832">
    <property type="entry name" value="Bact_Acetyltransf"/>
</dbReference>
<name>A0ABN0WJQ2_9BACI</name>
<evidence type="ECO:0000256" key="1">
    <source>
        <dbReference type="ARBA" id="ARBA00022679"/>
    </source>
</evidence>
<protein>
    <recommendedName>
        <fullName evidence="3">N-acetyltransferase domain-containing protein</fullName>
    </recommendedName>
</protein>
<dbReference type="PROSITE" id="PS51186">
    <property type="entry name" value="GNAT"/>
    <property type="match status" value="1"/>
</dbReference>
<dbReference type="Gene3D" id="3.40.630.30">
    <property type="match status" value="1"/>
</dbReference>